<evidence type="ECO:0000313" key="2">
    <source>
        <dbReference type="Proteomes" id="UP001385809"/>
    </source>
</evidence>
<organism evidence="1 2">
    <name type="scientific">Actinomycetospora aurantiaca</name>
    <dbReference type="NCBI Taxonomy" id="3129233"/>
    <lineage>
        <taxon>Bacteria</taxon>
        <taxon>Bacillati</taxon>
        <taxon>Actinomycetota</taxon>
        <taxon>Actinomycetes</taxon>
        <taxon>Pseudonocardiales</taxon>
        <taxon>Pseudonocardiaceae</taxon>
        <taxon>Actinomycetospora</taxon>
    </lineage>
</organism>
<accession>A0ABU8MGK1</accession>
<proteinExistence type="predicted"/>
<evidence type="ECO:0000313" key="1">
    <source>
        <dbReference type="EMBL" id="MEJ2866462.1"/>
    </source>
</evidence>
<dbReference type="EMBL" id="JBBEGN010000001">
    <property type="protein sequence ID" value="MEJ2866462.1"/>
    <property type="molecule type" value="Genomic_DNA"/>
</dbReference>
<reference evidence="1 2" key="1">
    <citation type="submission" date="2024-03" db="EMBL/GenBank/DDBJ databases">
        <title>Actinomycetospora sp. OC33-EN08, a novel actinomycete isolated from wild orchid (Aerides multiflora).</title>
        <authorList>
            <person name="Suriyachadkun C."/>
        </authorList>
    </citation>
    <scope>NUCLEOTIDE SEQUENCE [LARGE SCALE GENOMIC DNA]</scope>
    <source>
        <strain evidence="1 2">OC33-EN08</strain>
    </source>
</reference>
<gene>
    <name evidence="1" type="ORF">WCD74_01710</name>
</gene>
<keyword evidence="2" id="KW-1185">Reference proteome</keyword>
<sequence length="42" mass="4558">MTVWPGARTKFLDVAPCPVCKAAAPRLDSGAFRCVHGHTFSR</sequence>
<name>A0ABU8MGK1_9PSEU</name>
<dbReference type="RefSeq" id="WP_337693084.1">
    <property type="nucleotide sequence ID" value="NZ_JBBEGN010000001.1"/>
</dbReference>
<protein>
    <submittedName>
        <fullName evidence="1">Uncharacterized protein</fullName>
    </submittedName>
</protein>
<dbReference type="Proteomes" id="UP001385809">
    <property type="component" value="Unassembled WGS sequence"/>
</dbReference>
<comment type="caution">
    <text evidence="1">The sequence shown here is derived from an EMBL/GenBank/DDBJ whole genome shotgun (WGS) entry which is preliminary data.</text>
</comment>